<evidence type="ECO:0000256" key="2">
    <source>
        <dbReference type="ARBA" id="ARBA00022448"/>
    </source>
</evidence>
<protein>
    <submittedName>
        <fullName evidence="8">SNX12 protein</fullName>
    </submittedName>
</protein>
<evidence type="ECO:0000256" key="1">
    <source>
        <dbReference type="ARBA" id="ARBA00010883"/>
    </source>
</evidence>
<feature type="compositionally biased region" description="Polar residues" evidence="6">
    <location>
        <begin position="731"/>
        <end position="749"/>
    </location>
</feature>
<dbReference type="EMBL" id="JAATIS010003638">
    <property type="protein sequence ID" value="KAG2464299.1"/>
    <property type="molecule type" value="Genomic_DNA"/>
</dbReference>
<feature type="compositionally biased region" description="Low complexity" evidence="6">
    <location>
        <begin position="922"/>
        <end position="942"/>
    </location>
</feature>
<dbReference type="SMART" id="SM00312">
    <property type="entry name" value="PX"/>
    <property type="match status" value="1"/>
</dbReference>
<evidence type="ECO:0000313" key="9">
    <source>
        <dbReference type="Proteomes" id="UP000886611"/>
    </source>
</evidence>
<dbReference type="InterPro" id="IPR001683">
    <property type="entry name" value="PX_dom"/>
</dbReference>
<feature type="non-terminal residue" evidence="8">
    <location>
        <position position="1100"/>
    </location>
</feature>
<organism evidence="8 9">
    <name type="scientific">Polypterus senegalus</name>
    <name type="common">Senegal bichir</name>
    <dbReference type="NCBI Taxonomy" id="55291"/>
    <lineage>
        <taxon>Eukaryota</taxon>
        <taxon>Metazoa</taxon>
        <taxon>Chordata</taxon>
        <taxon>Craniata</taxon>
        <taxon>Vertebrata</taxon>
        <taxon>Euteleostomi</taxon>
        <taxon>Actinopterygii</taxon>
        <taxon>Polypteriformes</taxon>
        <taxon>Polypteridae</taxon>
        <taxon>Polypterus</taxon>
    </lineage>
</organism>
<evidence type="ECO:0000259" key="7">
    <source>
        <dbReference type="PROSITE" id="PS50195"/>
    </source>
</evidence>
<gene>
    <name evidence="8" type="primary">Snx12</name>
    <name evidence="8" type="ORF">GTO96_0002927</name>
</gene>
<dbReference type="PROSITE" id="PS50195">
    <property type="entry name" value="PX"/>
    <property type="match status" value="1"/>
</dbReference>
<dbReference type="GO" id="GO:0034499">
    <property type="term" value="P:late endosome to Golgi transport"/>
    <property type="evidence" value="ECO:0007669"/>
    <property type="project" value="TreeGrafter"/>
</dbReference>
<feature type="region of interest" description="Disordered" evidence="6">
    <location>
        <begin position="719"/>
        <end position="749"/>
    </location>
</feature>
<keyword evidence="2" id="KW-0813">Transport</keyword>
<feature type="compositionally biased region" description="Basic and acidic residues" evidence="6">
    <location>
        <begin position="719"/>
        <end position="730"/>
    </location>
</feature>
<sequence length="1100" mass="122519">MSEATVADTRRLNSKPQDLTDAYGPPSNFLEIDVFNPQTVGVGRNRYTTYEVRMRTNLPIFKLKESCVRRRYSDFEWLKNELERDSKIVVPPLPGKALKRQLPFRGDEGIFEESFIEERRQGLEQFINKRNFESGYMEIDKRSLESLDNQSNGPFNLAVSTRRFSLPLPRQQSKKTCEKTSGGQVCLASPPKSRETLIRKPLCDKGNILAQTSVPQLTKPEKWLKQQDPLKQVLVLGTERKLNMSAFYLAVKDTMDTDAPLKQRPVCEDEQFNLNECKGFNVGGKPSTVKECSFNAESHNLTFNMSEECAKELEVHLNEEAASGASVQMKEVVCEGNEDIAVDSGNAYVQRSTPFFNGIDLDKTFEVASKSANKLSESNSATLKQTPEGMLLFRYFCTPVPAKVGKRCLSPLLEESVGSASKEDVSVEILPALMPTPRGHEGKVRLGKGVQESSLLYHSFFAEECAAVVTKVGQRCANLLTKENSSHGEKVIEEFCPIEAETIPYDSMLMKSFLEPTHAHFEMSNRCAASNFNQNVPCAQIENPLEGEHNEVNQEINCTLDLLNSSLPGKSSDTYSLGVISEHSPEGTFDMSQNKLSQNTFVLQEVQTNLEKIETENMEAVFKNCLQISQSLPGKDSSEVKNVNRTIDLKDPDDVQVNTTIDLKSSPHELDLAVKNINATIDLTSCSLELKNCTVELPHISTDLKNITVDLSQKTAKCDKEQVQNEKSETKLNPTQMPESDEPSLQLTNVKGEPSKSNFFISPLKTQEIETCVQWPGDESLVMPQACLCASTPLPVVNFSKKLVGPSQEESHAVTAFSFVAESNAETKPQESSQLVKSSCKKNLSQKYNRGLRPPSSSRLSLGACPSNIVGKQLSFLPSSSGLPKTSRISVVHPSATVERPKLLGLPKLPFSRFSSRNSPIGSTSKSHHPSSSSGNLSSSKMTLKKTPTVSCTNITKELDKFTVLKVWFDLVLQHMVIRTPKIGFCNSVPKATESALKPPGSTMSTRQLPRPSLRQSLKPRTLQKACLECERYRSQILSLNERVKDLEEMLRAVHQEPGFILMAVHGRENSWKPFHCLSLVIRWPVPRFVKYEKELGSPK</sequence>
<reference evidence="8 9" key="1">
    <citation type="journal article" date="2021" name="Cell">
        <title>Tracing the genetic footprints of vertebrate landing in non-teleost ray-finned fishes.</title>
        <authorList>
            <person name="Bi X."/>
            <person name="Wang K."/>
            <person name="Yang L."/>
            <person name="Pan H."/>
            <person name="Jiang H."/>
            <person name="Wei Q."/>
            <person name="Fang M."/>
            <person name="Yu H."/>
            <person name="Zhu C."/>
            <person name="Cai Y."/>
            <person name="He Y."/>
            <person name="Gan X."/>
            <person name="Zeng H."/>
            <person name="Yu D."/>
            <person name="Zhu Y."/>
            <person name="Jiang H."/>
            <person name="Qiu Q."/>
            <person name="Yang H."/>
            <person name="Zhang Y.E."/>
            <person name="Wang W."/>
            <person name="Zhu M."/>
            <person name="He S."/>
            <person name="Zhang G."/>
        </authorList>
    </citation>
    <scope>NUCLEOTIDE SEQUENCE [LARGE SCALE GENOMIC DNA]</scope>
    <source>
        <strain evidence="8">Bchr_013</strain>
    </source>
</reference>
<feature type="region of interest" description="Disordered" evidence="6">
    <location>
        <begin position="917"/>
        <end position="943"/>
    </location>
</feature>
<feature type="coiled-coil region" evidence="5">
    <location>
        <begin position="1023"/>
        <end position="1057"/>
    </location>
</feature>
<keyword evidence="9" id="KW-1185">Reference proteome</keyword>
<accession>A0A8X7XAW1</accession>
<comment type="similarity">
    <text evidence="1">Belongs to the sorting nexin family.</text>
</comment>
<dbReference type="AlphaFoldDB" id="A0A8X7XAW1"/>
<evidence type="ECO:0000256" key="6">
    <source>
        <dbReference type="SAM" id="MobiDB-lite"/>
    </source>
</evidence>
<dbReference type="InterPro" id="IPR036871">
    <property type="entry name" value="PX_dom_sf"/>
</dbReference>
<evidence type="ECO:0000256" key="4">
    <source>
        <dbReference type="ARBA" id="ARBA00023121"/>
    </source>
</evidence>
<feature type="domain" description="PX" evidence="7">
    <location>
        <begin position="28"/>
        <end position="174"/>
    </location>
</feature>
<dbReference type="SUPFAM" id="SSF64268">
    <property type="entry name" value="PX domain"/>
    <property type="match status" value="1"/>
</dbReference>
<dbReference type="Pfam" id="PF00787">
    <property type="entry name" value="PX"/>
    <property type="match status" value="1"/>
</dbReference>
<evidence type="ECO:0000313" key="8">
    <source>
        <dbReference type="EMBL" id="KAG2464299.1"/>
    </source>
</evidence>
<dbReference type="PANTHER" id="PTHR45963">
    <property type="entry name" value="RE52028P"/>
    <property type="match status" value="1"/>
</dbReference>
<dbReference type="PANTHER" id="PTHR45963:SF3">
    <property type="entry name" value="SORTING NEXIN-12"/>
    <property type="match status" value="1"/>
</dbReference>
<dbReference type="GO" id="GO:0031901">
    <property type="term" value="C:early endosome membrane"/>
    <property type="evidence" value="ECO:0007669"/>
    <property type="project" value="TreeGrafter"/>
</dbReference>
<dbReference type="GO" id="GO:0032456">
    <property type="term" value="P:endocytic recycling"/>
    <property type="evidence" value="ECO:0007669"/>
    <property type="project" value="TreeGrafter"/>
</dbReference>
<feature type="non-terminal residue" evidence="8">
    <location>
        <position position="1"/>
    </location>
</feature>
<dbReference type="GO" id="GO:0032266">
    <property type="term" value="F:phosphatidylinositol-3-phosphate binding"/>
    <property type="evidence" value="ECO:0007669"/>
    <property type="project" value="TreeGrafter"/>
</dbReference>
<evidence type="ECO:0000256" key="5">
    <source>
        <dbReference type="SAM" id="Coils"/>
    </source>
</evidence>
<dbReference type="GO" id="GO:0015031">
    <property type="term" value="P:protein transport"/>
    <property type="evidence" value="ECO:0007669"/>
    <property type="project" value="UniProtKB-KW"/>
</dbReference>
<keyword evidence="3" id="KW-0653">Protein transport</keyword>
<comment type="caution">
    <text evidence="8">The sequence shown here is derived from an EMBL/GenBank/DDBJ whole genome shotgun (WGS) entry which is preliminary data.</text>
</comment>
<dbReference type="Proteomes" id="UP000886611">
    <property type="component" value="Unassembled WGS sequence"/>
</dbReference>
<feature type="region of interest" description="Disordered" evidence="6">
    <location>
        <begin position="1"/>
        <end position="23"/>
    </location>
</feature>
<dbReference type="Gene3D" id="3.30.1520.10">
    <property type="entry name" value="Phox-like domain"/>
    <property type="match status" value="1"/>
</dbReference>
<proteinExistence type="inferred from homology"/>
<dbReference type="GO" id="GO:0030904">
    <property type="term" value="C:retromer complex"/>
    <property type="evidence" value="ECO:0007669"/>
    <property type="project" value="TreeGrafter"/>
</dbReference>
<evidence type="ECO:0000256" key="3">
    <source>
        <dbReference type="ARBA" id="ARBA00022927"/>
    </source>
</evidence>
<keyword evidence="4" id="KW-0446">Lipid-binding</keyword>
<keyword evidence="5" id="KW-0175">Coiled coil</keyword>
<name>A0A8X7XAW1_POLSE</name>
<dbReference type="InterPro" id="IPR051074">
    <property type="entry name" value="Sorting_Nexin"/>
</dbReference>